<dbReference type="Gene3D" id="3.40.50.300">
    <property type="entry name" value="P-loop containing nucleotide triphosphate hydrolases"/>
    <property type="match status" value="1"/>
</dbReference>
<gene>
    <name evidence="1" type="ORF">HGI30_15110</name>
</gene>
<sequence>MSGITLSRFLQVVKPEYAYLRIKPNNAVRNQGTHKIARAIAALYKGALASIRAEEQRVIKALGREFVVGTRYSWTLPGKVAYYVYMEQRKVEFFFIVPRNHLSYLREKMSDVWGQVTIEEVQELPVFGASATRYELVYEKEDALSLAVDRRSNDLLNSNLNAVELLEEGDRLGVFYNFLPGSQLSWRHLYRATIDKVNRRLPVDRNKFGTSYALKYLLAAGNAIFKEIAEALGGARTASGKAGGGDYMDALLDRLNGARRVSESTSKKASATVLDTQIVVMAESADGMRQRNAARSLAQSFDTVSEDNRLQYRPYRRQLDMTARDIRAGRNKIGDEEAQSFIALAGRDVLERYNFIERVETQETEVPDDLKKGVMCIGTNTYRGHEQAAYLSTDREYQNLTTVLIGPTRAGKSTLIANLSRDAIAAGECVIIFDFVGQCELSREVAAAIPRDKTLVIDCADPRRLQGIGYNEVGKSADPFESYDGAKKQTTQLLTLVNSINAEETKLSAKMQRYLVSAGLVAFISGGSVRDVFDCLQDYETRERLIKAVPAAQRENLRKYIRSLGELDDRDKSGVITGTKETYVVGIIDRLNQLEQNAYMERMLDKGTAGNVDLVQEMQKNQLICIRMPSDMFGTDSERDVYTTYWSTKIWLALQMRSKRLGGDRSKMVKVNLIADELYQVQHTEQFMRSKLSQYAKFGLKPIISAHYLNQIKHIREELRSANASYMLIAGCDKKNYSELASELHPYQEEDLLKLPRFHSLNLIKNQDGYARFITKLPKPIR</sequence>
<dbReference type="RefSeq" id="WP_168908313.1">
    <property type="nucleotide sequence ID" value="NZ_CP051428.1"/>
</dbReference>
<dbReference type="SUPFAM" id="SSF52540">
    <property type="entry name" value="P-loop containing nucleoside triphosphate hydrolases"/>
    <property type="match status" value="1"/>
</dbReference>
<evidence type="ECO:0000313" key="1">
    <source>
        <dbReference type="EMBL" id="QJC52761.1"/>
    </source>
</evidence>
<evidence type="ECO:0008006" key="3">
    <source>
        <dbReference type="Google" id="ProtNLM"/>
    </source>
</evidence>
<protein>
    <recommendedName>
        <fullName evidence="3">ATP-binding protein</fullName>
    </recommendedName>
</protein>
<dbReference type="EMBL" id="CP051428">
    <property type="protein sequence ID" value="QJC52761.1"/>
    <property type="molecule type" value="Genomic_DNA"/>
</dbReference>
<proteinExistence type="predicted"/>
<reference evidence="1 2" key="1">
    <citation type="submission" date="2020-04" db="EMBL/GenBank/DDBJ databases">
        <title>Novel Paenibacillus strain UniB2 isolated from commercial digestive syrup.</title>
        <authorList>
            <person name="Thorat V."/>
            <person name="Kirdat K."/>
            <person name="Tiwarekar B."/>
            <person name="Yadav A."/>
        </authorList>
    </citation>
    <scope>NUCLEOTIDE SEQUENCE [LARGE SCALE GENOMIC DNA]</scope>
    <source>
        <strain evidence="1 2">UniB2</strain>
    </source>
</reference>
<dbReference type="AlphaFoldDB" id="A0A6H2GZ99"/>
<dbReference type="KEGG" id="palr:HGI30_15110"/>
<dbReference type="InterPro" id="IPR027417">
    <property type="entry name" value="P-loop_NTPase"/>
</dbReference>
<dbReference type="Proteomes" id="UP000502136">
    <property type="component" value="Chromosome"/>
</dbReference>
<evidence type="ECO:0000313" key="2">
    <source>
        <dbReference type="Proteomes" id="UP000502136"/>
    </source>
</evidence>
<name>A0A6H2GZ99_9BACL</name>
<keyword evidence="2" id="KW-1185">Reference proteome</keyword>
<accession>A0A6H2GZ99</accession>
<organism evidence="1 2">
    <name type="scientific">Paenibacillus albicereus</name>
    <dbReference type="NCBI Taxonomy" id="2726185"/>
    <lineage>
        <taxon>Bacteria</taxon>
        <taxon>Bacillati</taxon>
        <taxon>Bacillota</taxon>
        <taxon>Bacilli</taxon>
        <taxon>Bacillales</taxon>
        <taxon>Paenibacillaceae</taxon>
        <taxon>Paenibacillus</taxon>
    </lineage>
</organism>